<sequence length="135" mass="15130">MDIQTKEDDQLSPTKRDGSIEPPFESSSPPSDNNDEGIHEPEDFRELSLPVPFSALTQTMRPNIRPHRHTSQSSSSSTEDAEQNSLLEESANGKVGHDQAFRNVSRPSCITDEFGFKVDLTRSFGKPQILLRNIF</sequence>
<dbReference type="EMBL" id="UYRU01066940">
    <property type="protein sequence ID" value="VDN16743.1"/>
    <property type="molecule type" value="Genomic_DNA"/>
</dbReference>
<feature type="compositionally biased region" description="Basic and acidic residues" evidence="1">
    <location>
        <begin position="1"/>
        <end position="19"/>
    </location>
</feature>
<protein>
    <submittedName>
        <fullName evidence="2">Uncharacterized protein</fullName>
    </submittedName>
</protein>
<feature type="region of interest" description="Disordered" evidence="1">
    <location>
        <begin position="1"/>
        <end position="99"/>
    </location>
</feature>
<gene>
    <name evidence="2" type="ORF">DILT_LOCUS12574</name>
</gene>
<dbReference type="AlphaFoldDB" id="A0A3P7M090"/>
<accession>A0A3P7M090</accession>
<feature type="compositionally biased region" description="Low complexity" evidence="1">
    <location>
        <begin position="21"/>
        <end position="31"/>
    </location>
</feature>
<proteinExistence type="predicted"/>
<keyword evidence="3" id="KW-1185">Reference proteome</keyword>
<dbReference type="Proteomes" id="UP000281553">
    <property type="component" value="Unassembled WGS sequence"/>
</dbReference>
<evidence type="ECO:0000313" key="3">
    <source>
        <dbReference type="Proteomes" id="UP000281553"/>
    </source>
</evidence>
<reference evidence="2 3" key="1">
    <citation type="submission" date="2018-11" db="EMBL/GenBank/DDBJ databases">
        <authorList>
            <consortium name="Pathogen Informatics"/>
        </authorList>
    </citation>
    <scope>NUCLEOTIDE SEQUENCE [LARGE SCALE GENOMIC DNA]</scope>
</reference>
<feature type="compositionally biased region" description="Basic and acidic residues" evidence="1">
    <location>
        <begin position="36"/>
        <end position="46"/>
    </location>
</feature>
<evidence type="ECO:0000256" key="1">
    <source>
        <dbReference type="SAM" id="MobiDB-lite"/>
    </source>
</evidence>
<evidence type="ECO:0000313" key="2">
    <source>
        <dbReference type="EMBL" id="VDN16743.1"/>
    </source>
</evidence>
<dbReference type="OrthoDB" id="6280156at2759"/>
<organism evidence="2 3">
    <name type="scientific">Dibothriocephalus latus</name>
    <name type="common">Fish tapeworm</name>
    <name type="synonym">Diphyllobothrium latum</name>
    <dbReference type="NCBI Taxonomy" id="60516"/>
    <lineage>
        <taxon>Eukaryota</taxon>
        <taxon>Metazoa</taxon>
        <taxon>Spiralia</taxon>
        <taxon>Lophotrochozoa</taxon>
        <taxon>Platyhelminthes</taxon>
        <taxon>Cestoda</taxon>
        <taxon>Eucestoda</taxon>
        <taxon>Diphyllobothriidea</taxon>
        <taxon>Diphyllobothriidae</taxon>
        <taxon>Dibothriocephalus</taxon>
    </lineage>
</organism>
<name>A0A3P7M090_DIBLA</name>